<accession>U6FFD8</accession>
<dbReference type="HOGENOM" id="CLU_3426563_0_0_9"/>
<dbReference type="EMBL" id="CBUL010000232">
    <property type="protein sequence ID" value="CDI61740.1"/>
    <property type="molecule type" value="Genomic_DNA"/>
</dbReference>
<sequence length="21" mass="2236">MGACTCNHKISDWLIGMNGSP</sequence>
<gene>
    <name evidence="1" type="ORF">LHCIRMBIA104_00530</name>
</gene>
<evidence type="ECO:0000313" key="1">
    <source>
        <dbReference type="EMBL" id="CDI61740.1"/>
    </source>
</evidence>
<dbReference type="AlphaFoldDB" id="U6FFD8"/>
<protein>
    <submittedName>
        <fullName evidence="1">Uncharacterized protein</fullName>
    </submittedName>
</protein>
<dbReference type="Proteomes" id="UP000017247">
    <property type="component" value="Unassembled WGS sequence"/>
</dbReference>
<name>U6FFD8_LACHE</name>
<evidence type="ECO:0000313" key="2">
    <source>
        <dbReference type="Proteomes" id="UP000017247"/>
    </source>
</evidence>
<reference evidence="1" key="1">
    <citation type="submission" date="2013-09" db="EMBL/GenBank/DDBJ databases">
        <title>Draft Genome Sequence of five Lactobacillus helveticus strains CIRM-BIA 101T, 103, 104, 951 and 953 isolated from milk product.</title>
        <authorList>
            <person name="Valence F."/>
            <person name="Chuat V."/>
            <person name="Ma L."/>
            <person name="Creno S."/>
            <person name="Falentin H."/>
            <person name="Lortal S."/>
            <person name="Bizet C."/>
            <person name="Clermont D."/>
            <person name="Loux V."/>
            <person name="Bouchier C."/>
            <person name="Cousin S."/>
        </authorList>
    </citation>
    <scope>NUCLEOTIDE SEQUENCE [LARGE SCALE GENOMIC DNA]</scope>
    <source>
        <strain evidence="1">CIRM-BIA 104</strain>
    </source>
</reference>
<comment type="caution">
    <text evidence="1">The sequence shown here is derived from an EMBL/GenBank/DDBJ whole genome shotgun (WGS) entry which is preliminary data.</text>
</comment>
<proteinExistence type="predicted"/>
<organism evidence="1 2">
    <name type="scientific">Lactobacillus helveticus CIRM-BIA 104</name>
    <dbReference type="NCBI Taxonomy" id="1226333"/>
    <lineage>
        <taxon>Bacteria</taxon>
        <taxon>Bacillati</taxon>
        <taxon>Bacillota</taxon>
        <taxon>Bacilli</taxon>
        <taxon>Lactobacillales</taxon>
        <taxon>Lactobacillaceae</taxon>
        <taxon>Lactobacillus</taxon>
    </lineage>
</organism>